<evidence type="ECO:0000313" key="2">
    <source>
        <dbReference type="Proteomes" id="UP001159364"/>
    </source>
</evidence>
<accession>A0AAV8T1S6</accession>
<organism evidence="1 2">
    <name type="scientific">Erythroxylum novogranatense</name>
    <dbReference type="NCBI Taxonomy" id="1862640"/>
    <lineage>
        <taxon>Eukaryota</taxon>
        <taxon>Viridiplantae</taxon>
        <taxon>Streptophyta</taxon>
        <taxon>Embryophyta</taxon>
        <taxon>Tracheophyta</taxon>
        <taxon>Spermatophyta</taxon>
        <taxon>Magnoliopsida</taxon>
        <taxon>eudicotyledons</taxon>
        <taxon>Gunneridae</taxon>
        <taxon>Pentapetalae</taxon>
        <taxon>rosids</taxon>
        <taxon>fabids</taxon>
        <taxon>Malpighiales</taxon>
        <taxon>Erythroxylaceae</taxon>
        <taxon>Erythroxylum</taxon>
    </lineage>
</organism>
<dbReference type="Proteomes" id="UP001159364">
    <property type="component" value="Linkage Group LG07"/>
</dbReference>
<name>A0AAV8T1S6_9ROSI</name>
<sequence length="115" mass="13272">MKDGLVASLLREREKPSWNRPNAEISEAKLRKVNDRDSKLNTERIKINRPSPQHLTLTWKLEVASDKKIAILKKIKGYTRLSGLRFVKLDCREMEPKIGVIFGKYGRNLGNFHGN</sequence>
<keyword evidence="2" id="KW-1185">Reference proteome</keyword>
<comment type="caution">
    <text evidence="1">The sequence shown here is derived from an EMBL/GenBank/DDBJ whole genome shotgun (WGS) entry which is preliminary data.</text>
</comment>
<protein>
    <recommendedName>
        <fullName evidence="3">K Homology domain-containing protein</fullName>
    </recommendedName>
</protein>
<proteinExistence type="predicted"/>
<gene>
    <name evidence="1" type="ORF">K2173_015180</name>
</gene>
<dbReference type="AlphaFoldDB" id="A0AAV8T1S6"/>
<evidence type="ECO:0008006" key="3">
    <source>
        <dbReference type="Google" id="ProtNLM"/>
    </source>
</evidence>
<dbReference type="EMBL" id="JAIWQS010000007">
    <property type="protein sequence ID" value="KAJ8760513.1"/>
    <property type="molecule type" value="Genomic_DNA"/>
</dbReference>
<evidence type="ECO:0000313" key="1">
    <source>
        <dbReference type="EMBL" id="KAJ8760513.1"/>
    </source>
</evidence>
<reference evidence="1 2" key="1">
    <citation type="submission" date="2021-09" db="EMBL/GenBank/DDBJ databases">
        <title>Genomic insights and catalytic innovation underlie evolution of tropane alkaloids biosynthesis.</title>
        <authorList>
            <person name="Wang Y.-J."/>
            <person name="Tian T."/>
            <person name="Huang J.-P."/>
            <person name="Huang S.-X."/>
        </authorList>
    </citation>
    <scope>NUCLEOTIDE SEQUENCE [LARGE SCALE GENOMIC DNA]</scope>
    <source>
        <strain evidence="1">KIB-2018</strain>
        <tissue evidence="1">Leaf</tissue>
    </source>
</reference>